<evidence type="ECO:0000256" key="6">
    <source>
        <dbReference type="ARBA" id="ARBA00022801"/>
    </source>
</evidence>
<dbReference type="CDD" id="cd16273">
    <property type="entry name" value="SNM1A-1C-like_MBL-fold"/>
    <property type="match status" value="1"/>
</dbReference>
<evidence type="ECO:0000256" key="4">
    <source>
        <dbReference type="ARBA" id="ARBA00022759"/>
    </source>
</evidence>
<dbReference type="GO" id="GO:0004519">
    <property type="term" value="F:endonuclease activity"/>
    <property type="evidence" value="ECO:0007669"/>
    <property type="project" value="UniProtKB-KW"/>
</dbReference>
<evidence type="ECO:0000256" key="2">
    <source>
        <dbReference type="ARBA" id="ARBA00010304"/>
    </source>
</evidence>
<comment type="similarity">
    <text evidence="2">Belongs to the DNA repair metallo-beta-lactamase (DRMBL) family.</text>
</comment>
<dbReference type="GO" id="GO:0035312">
    <property type="term" value="F:5'-3' DNA exonuclease activity"/>
    <property type="evidence" value="ECO:0007669"/>
    <property type="project" value="TreeGrafter"/>
</dbReference>
<dbReference type="InterPro" id="IPR011084">
    <property type="entry name" value="DRMBL"/>
</dbReference>
<evidence type="ECO:0000313" key="15">
    <source>
        <dbReference type="EMBL" id="OMJ72679.1"/>
    </source>
</evidence>
<accession>A0A1R2B7C4</accession>
<dbReference type="GO" id="GO:0005634">
    <property type="term" value="C:nucleus"/>
    <property type="evidence" value="ECO:0007669"/>
    <property type="project" value="UniProtKB-SubCell"/>
</dbReference>
<dbReference type="OrthoDB" id="262529at2759"/>
<dbReference type="Pfam" id="PF07522">
    <property type="entry name" value="DRMBL"/>
    <property type="match status" value="1"/>
</dbReference>
<evidence type="ECO:0000256" key="10">
    <source>
        <dbReference type="ARBA" id="ARBA00023242"/>
    </source>
</evidence>
<organism evidence="15 16">
    <name type="scientific">Stentor coeruleus</name>
    <dbReference type="NCBI Taxonomy" id="5963"/>
    <lineage>
        <taxon>Eukaryota</taxon>
        <taxon>Sar</taxon>
        <taxon>Alveolata</taxon>
        <taxon>Ciliophora</taxon>
        <taxon>Postciliodesmatophora</taxon>
        <taxon>Heterotrichea</taxon>
        <taxon>Heterotrichida</taxon>
        <taxon>Stentoridae</taxon>
        <taxon>Stentor</taxon>
    </lineage>
</organism>
<evidence type="ECO:0000256" key="5">
    <source>
        <dbReference type="ARBA" id="ARBA00022763"/>
    </source>
</evidence>
<keyword evidence="16" id="KW-1185">Reference proteome</keyword>
<evidence type="ECO:0000256" key="12">
    <source>
        <dbReference type="ARBA" id="ARBA00042677"/>
    </source>
</evidence>
<keyword evidence="7" id="KW-0269">Exonuclease</keyword>
<dbReference type="PANTHER" id="PTHR23240:SF8">
    <property type="entry name" value="PROTEIN ARTEMIS"/>
    <property type="match status" value="1"/>
</dbReference>
<evidence type="ECO:0000256" key="13">
    <source>
        <dbReference type="SAM" id="MobiDB-lite"/>
    </source>
</evidence>
<protein>
    <recommendedName>
        <fullName evidence="11">Protein artemis</fullName>
    </recommendedName>
    <alternativeName>
        <fullName evidence="12">DNA cross-link repair 1C protein</fullName>
    </alternativeName>
</protein>
<dbReference type="GO" id="GO:0003684">
    <property type="term" value="F:damaged DNA binding"/>
    <property type="evidence" value="ECO:0007669"/>
    <property type="project" value="TreeGrafter"/>
</dbReference>
<evidence type="ECO:0000256" key="1">
    <source>
        <dbReference type="ARBA" id="ARBA00004123"/>
    </source>
</evidence>
<evidence type="ECO:0000256" key="7">
    <source>
        <dbReference type="ARBA" id="ARBA00022839"/>
    </source>
</evidence>
<dbReference type="PANTHER" id="PTHR23240">
    <property type="entry name" value="DNA CROSS-LINK REPAIR PROTEIN PSO2/SNM1-RELATED"/>
    <property type="match status" value="1"/>
</dbReference>
<dbReference type="EMBL" id="MPUH01000881">
    <property type="protein sequence ID" value="OMJ72679.1"/>
    <property type="molecule type" value="Genomic_DNA"/>
</dbReference>
<keyword evidence="9" id="KW-0234">DNA repair</keyword>
<keyword evidence="8" id="KW-0233">DNA recombination</keyword>
<feature type="domain" description="DNA repair metallo-beta-lactamase" evidence="14">
    <location>
        <begin position="224"/>
        <end position="303"/>
    </location>
</feature>
<proteinExistence type="inferred from homology"/>
<keyword evidence="3" id="KW-0540">Nuclease</keyword>
<dbReference type="Gene3D" id="3.60.15.10">
    <property type="entry name" value="Ribonuclease Z/Hydroxyacylglutathione hydrolase-like"/>
    <property type="match status" value="1"/>
</dbReference>
<evidence type="ECO:0000256" key="9">
    <source>
        <dbReference type="ARBA" id="ARBA00023204"/>
    </source>
</evidence>
<evidence type="ECO:0000259" key="14">
    <source>
        <dbReference type="Pfam" id="PF07522"/>
    </source>
</evidence>
<gene>
    <name evidence="15" type="ORF">SteCoe_28813</name>
</gene>
<dbReference type="AlphaFoldDB" id="A0A1R2B7C4"/>
<dbReference type="GO" id="GO:0006310">
    <property type="term" value="P:DNA recombination"/>
    <property type="evidence" value="ECO:0007669"/>
    <property type="project" value="UniProtKB-KW"/>
</dbReference>
<dbReference type="Gene3D" id="3.40.50.12650">
    <property type="match status" value="1"/>
</dbReference>
<evidence type="ECO:0000256" key="3">
    <source>
        <dbReference type="ARBA" id="ARBA00022722"/>
    </source>
</evidence>
<evidence type="ECO:0000256" key="8">
    <source>
        <dbReference type="ARBA" id="ARBA00023172"/>
    </source>
</evidence>
<sequence>MVKVPKINAIVDGFKYNSQLVCPNYIFFLTHMHSDHYNGLTPTWNRGPIYCSSETAKLVKDLYPQVQGITSLELDVKHWITLDKNTNEGVNVTFIDANHCIGAVMILFQGDKCGNILYTGDFRFIPSMLNHESLLDSSGQIINIDHLFLDNTFSDPEFIFPPQDICMQMVFNAIEENPESDVWIKNECFGKEKLYVELAEKFKTLIVICPKMYRRICLLNLSPEKFTTNENEGYIRIVNTEQMRGLNERNKNQISTIGIWLTGWMKHLVKHSENGVTTYKIPYSGHSNSEELKTFTRAIKAKNTTFTSSCARKSKGNSEIVEETYSRKSDVYIPPTTPEILPKRRIQNPYSSHLKKTKKPKVLGSKIQ</sequence>
<keyword evidence="5" id="KW-0227">DNA damage</keyword>
<name>A0A1R2B7C4_9CILI</name>
<dbReference type="SUPFAM" id="SSF56281">
    <property type="entry name" value="Metallo-hydrolase/oxidoreductase"/>
    <property type="match status" value="1"/>
</dbReference>
<keyword evidence="4" id="KW-0255">Endonuclease</keyword>
<dbReference type="Proteomes" id="UP000187209">
    <property type="component" value="Unassembled WGS sequence"/>
</dbReference>
<dbReference type="GO" id="GO:0036297">
    <property type="term" value="P:interstrand cross-link repair"/>
    <property type="evidence" value="ECO:0007669"/>
    <property type="project" value="TreeGrafter"/>
</dbReference>
<dbReference type="InterPro" id="IPR036866">
    <property type="entry name" value="RibonucZ/Hydroxyglut_hydro"/>
</dbReference>
<comment type="subcellular location">
    <subcellularLocation>
        <location evidence="1">Nucleus</location>
    </subcellularLocation>
</comment>
<comment type="caution">
    <text evidence="15">The sequence shown here is derived from an EMBL/GenBank/DDBJ whole genome shotgun (WGS) entry which is preliminary data.</text>
</comment>
<dbReference type="GO" id="GO:0006303">
    <property type="term" value="P:double-strand break repair via nonhomologous end joining"/>
    <property type="evidence" value="ECO:0007669"/>
    <property type="project" value="TreeGrafter"/>
</dbReference>
<keyword evidence="10" id="KW-0539">Nucleus</keyword>
<reference evidence="15 16" key="1">
    <citation type="submission" date="2016-11" db="EMBL/GenBank/DDBJ databases">
        <title>The macronuclear genome of Stentor coeruleus: a giant cell with tiny introns.</title>
        <authorList>
            <person name="Slabodnick M."/>
            <person name="Ruby J.G."/>
            <person name="Reiff S.B."/>
            <person name="Swart E.C."/>
            <person name="Gosai S."/>
            <person name="Prabakaran S."/>
            <person name="Witkowska E."/>
            <person name="Larue G.E."/>
            <person name="Fisher S."/>
            <person name="Freeman R.M."/>
            <person name="Gunawardena J."/>
            <person name="Chu W."/>
            <person name="Stover N.A."/>
            <person name="Gregory B.D."/>
            <person name="Nowacki M."/>
            <person name="Derisi J."/>
            <person name="Roy S.W."/>
            <person name="Marshall W.F."/>
            <person name="Sood P."/>
        </authorList>
    </citation>
    <scope>NUCLEOTIDE SEQUENCE [LARGE SCALE GENOMIC DNA]</scope>
    <source>
        <strain evidence="15">WM001</strain>
    </source>
</reference>
<evidence type="ECO:0000313" key="16">
    <source>
        <dbReference type="Proteomes" id="UP000187209"/>
    </source>
</evidence>
<keyword evidence="6" id="KW-0378">Hydrolase</keyword>
<evidence type="ECO:0000256" key="11">
    <source>
        <dbReference type="ARBA" id="ARBA00039759"/>
    </source>
</evidence>
<feature type="region of interest" description="Disordered" evidence="13">
    <location>
        <begin position="343"/>
        <end position="368"/>
    </location>
</feature>